<evidence type="ECO:0000313" key="1">
    <source>
        <dbReference type="EMBL" id="RDY00604.1"/>
    </source>
</evidence>
<keyword evidence="2" id="KW-1185">Reference proteome</keyword>
<organism evidence="1 2">
    <name type="scientific">Mucuna pruriens</name>
    <name type="common">Velvet bean</name>
    <name type="synonym">Dolichos pruriens</name>
    <dbReference type="NCBI Taxonomy" id="157652"/>
    <lineage>
        <taxon>Eukaryota</taxon>
        <taxon>Viridiplantae</taxon>
        <taxon>Streptophyta</taxon>
        <taxon>Embryophyta</taxon>
        <taxon>Tracheophyta</taxon>
        <taxon>Spermatophyta</taxon>
        <taxon>Magnoliopsida</taxon>
        <taxon>eudicotyledons</taxon>
        <taxon>Gunneridae</taxon>
        <taxon>Pentapetalae</taxon>
        <taxon>rosids</taxon>
        <taxon>fabids</taxon>
        <taxon>Fabales</taxon>
        <taxon>Fabaceae</taxon>
        <taxon>Papilionoideae</taxon>
        <taxon>50 kb inversion clade</taxon>
        <taxon>NPAAA clade</taxon>
        <taxon>indigoferoid/millettioid clade</taxon>
        <taxon>Phaseoleae</taxon>
        <taxon>Mucuna</taxon>
    </lineage>
</organism>
<accession>A0A371HD25</accession>
<protein>
    <submittedName>
        <fullName evidence="1">Uncharacterized protein</fullName>
    </submittedName>
</protein>
<dbReference type="EMBL" id="QJKJ01002954">
    <property type="protein sequence ID" value="RDY00604.1"/>
    <property type="molecule type" value="Genomic_DNA"/>
</dbReference>
<evidence type="ECO:0000313" key="2">
    <source>
        <dbReference type="Proteomes" id="UP000257109"/>
    </source>
</evidence>
<dbReference type="Proteomes" id="UP000257109">
    <property type="component" value="Unassembled WGS sequence"/>
</dbReference>
<proteinExistence type="predicted"/>
<reference evidence="1" key="1">
    <citation type="submission" date="2018-05" db="EMBL/GenBank/DDBJ databases">
        <title>Draft genome of Mucuna pruriens seed.</title>
        <authorList>
            <person name="Nnadi N.E."/>
            <person name="Vos R."/>
            <person name="Hasami M.H."/>
            <person name="Devisetty U.K."/>
            <person name="Aguiy J.C."/>
        </authorList>
    </citation>
    <scope>NUCLEOTIDE SEQUENCE [LARGE SCALE GENOMIC DNA]</scope>
    <source>
        <strain evidence="1">JCA_2017</strain>
    </source>
</reference>
<sequence>MIDVASGGALMDKTPTAARHLISNMASSSQQFGIKGASSFNILLLLFSIGFDSYNGLSEKSSFISKLFVEED</sequence>
<dbReference type="AlphaFoldDB" id="A0A371HD25"/>
<comment type="caution">
    <text evidence="1">The sequence shown here is derived from an EMBL/GenBank/DDBJ whole genome shotgun (WGS) entry which is preliminary data.</text>
</comment>
<gene>
    <name evidence="1" type="ORF">CR513_16204</name>
</gene>
<feature type="non-terminal residue" evidence="1">
    <location>
        <position position="1"/>
    </location>
</feature>
<dbReference type="OrthoDB" id="999762at2759"/>
<name>A0A371HD25_MUCPR</name>